<keyword evidence="2" id="KW-0238">DNA-binding</keyword>
<sequence>MASCTCSYCRSASGSAVGDVYRATEAHHAVMAEMDSGLFRLNGGAIDSFDHVSRLSIRWVLGGTQYYRLGGSHHHRIDPTSYLLIAHGQSYATALPDPKSVMVGVAFRPSLVKNVLQVAVRKDEDLIDTEHDGTGELPLVDRRFDCATEMAELRSRVVTTIDEGRAGMEEREALVIRLLELIVRDHGHYMHRADRLVARRASTRVELLRRLSMGRDYMDAFFHRPLSLREIAREACMSEYHFLRAFRDAFGESPFAYLGRRRMQEAERLLAQTNRSVSDIALMVGFDNVSAFSRRFRNIMGQTPTQSRVLHR</sequence>
<accession>A0A1M3L294</accession>
<dbReference type="PRINTS" id="PR00032">
    <property type="entry name" value="HTHARAC"/>
</dbReference>
<dbReference type="AlphaFoldDB" id="A0A1M3L294"/>
<dbReference type="PROSITE" id="PS01124">
    <property type="entry name" value="HTH_ARAC_FAMILY_2"/>
    <property type="match status" value="1"/>
</dbReference>
<dbReference type="Pfam" id="PF12833">
    <property type="entry name" value="HTH_18"/>
    <property type="match status" value="1"/>
</dbReference>
<feature type="domain" description="HTH araC/xylS-type" evidence="4">
    <location>
        <begin position="212"/>
        <end position="310"/>
    </location>
</feature>
<reference evidence="5 6" key="1">
    <citation type="submission" date="2016-09" db="EMBL/GenBank/DDBJ databases">
        <title>Genome-resolved meta-omics ties microbial dynamics to process performance in biotechnology for thiocyanate degradation.</title>
        <authorList>
            <person name="Kantor R.S."/>
            <person name="Huddy R.J."/>
            <person name="Iyer R."/>
            <person name="Thomas B.C."/>
            <person name="Brown C.T."/>
            <person name="Anantharaman K."/>
            <person name="Tringe S."/>
            <person name="Hettich R.L."/>
            <person name="Harrison S.T."/>
            <person name="Banfield J.F."/>
        </authorList>
    </citation>
    <scope>NUCLEOTIDE SEQUENCE [LARGE SCALE GENOMIC DNA]</scope>
    <source>
        <strain evidence="5">59-99</strain>
    </source>
</reference>
<dbReference type="GO" id="GO:0003700">
    <property type="term" value="F:DNA-binding transcription factor activity"/>
    <property type="evidence" value="ECO:0007669"/>
    <property type="project" value="InterPro"/>
</dbReference>
<evidence type="ECO:0000256" key="1">
    <source>
        <dbReference type="ARBA" id="ARBA00023015"/>
    </source>
</evidence>
<evidence type="ECO:0000256" key="2">
    <source>
        <dbReference type="ARBA" id="ARBA00023125"/>
    </source>
</evidence>
<dbReference type="EMBL" id="MKVH01000013">
    <property type="protein sequence ID" value="OJX59281.1"/>
    <property type="molecule type" value="Genomic_DNA"/>
</dbReference>
<organism evidence="5 6">
    <name type="scientific">Candidatus Kapaibacterium thiocyanatum</name>
    <dbReference type="NCBI Taxonomy" id="1895771"/>
    <lineage>
        <taxon>Bacteria</taxon>
        <taxon>Pseudomonadati</taxon>
        <taxon>Candidatus Kapaibacteriota</taxon>
        <taxon>Candidatus Kapaibacteriia</taxon>
        <taxon>Candidatus Kapaibacteriales</taxon>
        <taxon>Candidatus Kapaibacteriaceae</taxon>
        <taxon>Candidatus Kapaibacterium</taxon>
    </lineage>
</organism>
<keyword evidence="3" id="KW-0804">Transcription</keyword>
<dbReference type="PANTHER" id="PTHR46796:SF2">
    <property type="entry name" value="TRANSCRIPTIONAL REGULATORY PROTEIN"/>
    <property type="match status" value="1"/>
</dbReference>
<protein>
    <recommendedName>
        <fullName evidence="4">HTH araC/xylS-type domain-containing protein</fullName>
    </recommendedName>
</protein>
<gene>
    <name evidence="5" type="ORF">BGO89_02360</name>
</gene>
<name>A0A1M3L294_9BACT</name>
<dbReference type="PROSITE" id="PS00041">
    <property type="entry name" value="HTH_ARAC_FAMILY_1"/>
    <property type="match status" value="1"/>
</dbReference>
<dbReference type="InterPro" id="IPR009057">
    <property type="entry name" value="Homeodomain-like_sf"/>
</dbReference>
<evidence type="ECO:0000313" key="6">
    <source>
        <dbReference type="Proteomes" id="UP000184233"/>
    </source>
</evidence>
<dbReference type="SUPFAM" id="SSF46689">
    <property type="entry name" value="Homeodomain-like"/>
    <property type="match status" value="2"/>
</dbReference>
<dbReference type="STRING" id="1895771.BGO89_02360"/>
<dbReference type="SMART" id="SM00342">
    <property type="entry name" value="HTH_ARAC"/>
    <property type="match status" value="1"/>
</dbReference>
<proteinExistence type="predicted"/>
<dbReference type="Proteomes" id="UP000184233">
    <property type="component" value="Unassembled WGS sequence"/>
</dbReference>
<dbReference type="InterPro" id="IPR018060">
    <property type="entry name" value="HTH_AraC"/>
</dbReference>
<comment type="caution">
    <text evidence="5">The sequence shown here is derived from an EMBL/GenBank/DDBJ whole genome shotgun (WGS) entry which is preliminary data.</text>
</comment>
<evidence type="ECO:0000256" key="3">
    <source>
        <dbReference type="ARBA" id="ARBA00023163"/>
    </source>
</evidence>
<evidence type="ECO:0000313" key="5">
    <source>
        <dbReference type="EMBL" id="OJX59281.1"/>
    </source>
</evidence>
<dbReference type="InterPro" id="IPR020449">
    <property type="entry name" value="Tscrpt_reg_AraC-type_HTH"/>
</dbReference>
<dbReference type="InterPro" id="IPR018062">
    <property type="entry name" value="HTH_AraC-typ_CS"/>
</dbReference>
<dbReference type="Gene3D" id="1.10.10.60">
    <property type="entry name" value="Homeodomain-like"/>
    <property type="match status" value="2"/>
</dbReference>
<dbReference type="PANTHER" id="PTHR46796">
    <property type="entry name" value="HTH-TYPE TRANSCRIPTIONAL ACTIVATOR RHAS-RELATED"/>
    <property type="match status" value="1"/>
</dbReference>
<evidence type="ECO:0000259" key="4">
    <source>
        <dbReference type="PROSITE" id="PS01124"/>
    </source>
</evidence>
<dbReference type="InterPro" id="IPR050204">
    <property type="entry name" value="AraC_XylS_family_regulators"/>
</dbReference>
<keyword evidence="1" id="KW-0805">Transcription regulation</keyword>
<dbReference type="GO" id="GO:0043565">
    <property type="term" value="F:sequence-specific DNA binding"/>
    <property type="evidence" value="ECO:0007669"/>
    <property type="project" value="InterPro"/>
</dbReference>